<dbReference type="Gene3D" id="3.40.50.720">
    <property type="entry name" value="NAD(P)-binding Rossmann-like Domain"/>
    <property type="match status" value="1"/>
</dbReference>
<evidence type="ECO:0000256" key="2">
    <source>
        <dbReference type="SAM" id="MobiDB-lite"/>
    </source>
</evidence>
<dbReference type="GO" id="GO:0005811">
    <property type="term" value="C:lipid droplet"/>
    <property type="evidence" value="ECO:0000318"/>
    <property type="project" value="GO_Central"/>
</dbReference>
<feature type="compositionally biased region" description="Acidic residues" evidence="2">
    <location>
        <begin position="728"/>
        <end position="741"/>
    </location>
</feature>
<evidence type="ECO:0008006" key="8">
    <source>
        <dbReference type="Google" id="ProtNLM"/>
    </source>
</evidence>
<dbReference type="HOGENOM" id="CLU_358450_0_0_1"/>
<dbReference type="AlphaFoldDB" id="H3GVQ2"/>
<dbReference type="EnsemblProtists" id="Phyra81467">
    <property type="protein sequence ID" value="Phyra81467"/>
    <property type="gene ID" value="Phyra81467"/>
</dbReference>
<dbReference type="InParanoid" id="H3GVQ2"/>
<feature type="compositionally biased region" description="Low complexity" evidence="2">
    <location>
        <begin position="701"/>
        <end position="715"/>
    </location>
</feature>
<protein>
    <recommendedName>
        <fullName evidence="8">Saccharopine dehydrogenase NADP binding domain-containing protein</fullName>
    </recommendedName>
</protein>
<dbReference type="InterPro" id="IPR005097">
    <property type="entry name" value="Sacchrp_dh_NADP-bd"/>
</dbReference>
<dbReference type="GO" id="GO:0009247">
    <property type="term" value="P:glycolipid biosynthetic process"/>
    <property type="evidence" value="ECO:0000318"/>
    <property type="project" value="GO_Central"/>
</dbReference>
<dbReference type="InterPro" id="IPR051276">
    <property type="entry name" value="Saccharopine_DH-like_oxidrdct"/>
</dbReference>
<evidence type="ECO:0000313" key="6">
    <source>
        <dbReference type="EnsemblProtists" id="Phyra81467"/>
    </source>
</evidence>
<feature type="region of interest" description="Disordered" evidence="2">
    <location>
        <begin position="636"/>
        <end position="751"/>
    </location>
</feature>
<organism evidence="6 7">
    <name type="scientific">Phytophthora ramorum</name>
    <name type="common">Sudden oak death agent</name>
    <dbReference type="NCBI Taxonomy" id="164328"/>
    <lineage>
        <taxon>Eukaryota</taxon>
        <taxon>Sar</taxon>
        <taxon>Stramenopiles</taxon>
        <taxon>Oomycota</taxon>
        <taxon>Peronosporomycetes</taxon>
        <taxon>Peronosporales</taxon>
        <taxon>Peronosporaceae</taxon>
        <taxon>Phytophthora</taxon>
    </lineage>
</organism>
<feature type="transmembrane region" description="Helical" evidence="3">
    <location>
        <begin position="294"/>
        <end position="315"/>
    </location>
</feature>
<dbReference type="FunFam" id="3.40.50.720:FF:000413">
    <property type="entry name" value="Trans-acting enoyl reductase"/>
    <property type="match status" value="1"/>
</dbReference>
<feature type="compositionally biased region" description="Basic and acidic residues" evidence="2">
    <location>
        <begin position="663"/>
        <end position="676"/>
    </location>
</feature>
<keyword evidence="3" id="KW-0812">Transmembrane</keyword>
<accession>H3GVQ2</accession>
<dbReference type="Proteomes" id="UP000005238">
    <property type="component" value="Unassembled WGS sequence"/>
</dbReference>
<evidence type="ECO:0000313" key="7">
    <source>
        <dbReference type="Proteomes" id="UP000005238"/>
    </source>
</evidence>
<dbReference type="InterPro" id="IPR006816">
    <property type="entry name" value="ELMO_dom"/>
</dbReference>
<dbReference type="EMBL" id="DS566057">
    <property type="status" value="NOT_ANNOTATED_CDS"/>
    <property type="molecule type" value="Genomic_DNA"/>
</dbReference>
<dbReference type="Pfam" id="PF03435">
    <property type="entry name" value="Sacchrp_dh_NADP"/>
    <property type="match status" value="1"/>
</dbReference>
<dbReference type="GO" id="GO:0016020">
    <property type="term" value="C:membrane"/>
    <property type="evidence" value="ECO:0007669"/>
    <property type="project" value="GOC"/>
</dbReference>
<evidence type="ECO:0000256" key="3">
    <source>
        <dbReference type="SAM" id="Phobius"/>
    </source>
</evidence>
<reference evidence="6" key="2">
    <citation type="submission" date="2015-06" db="UniProtKB">
        <authorList>
            <consortium name="EnsemblProtists"/>
        </authorList>
    </citation>
    <scope>IDENTIFICATION</scope>
    <source>
        <strain evidence="6">Pr102</strain>
    </source>
</reference>
<evidence type="ECO:0000259" key="4">
    <source>
        <dbReference type="Pfam" id="PF03435"/>
    </source>
</evidence>
<evidence type="ECO:0000256" key="1">
    <source>
        <dbReference type="ARBA" id="ARBA00038048"/>
    </source>
</evidence>
<dbReference type="eggNOG" id="KOG2733">
    <property type="taxonomic scope" value="Eukaryota"/>
</dbReference>
<dbReference type="VEuPathDB" id="FungiDB:KRP23_12766"/>
<dbReference type="VEuPathDB" id="FungiDB:KRP22_3770"/>
<dbReference type="PANTHER" id="PTHR12286">
    <property type="entry name" value="SACCHAROPINE DEHYDROGENASE-LIKE OXIDOREDUCTASE"/>
    <property type="match status" value="1"/>
</dbReference>
<dbReference type="PANTHER" id="PTHR12286:SF5">
    <property type="entry name" value="SACCHAROPINE DEHYDROGENASE-LIKE OXIDOREDUCTASE"/>
    <property type="match status" value="1"/>
</dbReference>
<feature type="compositionally biased region" description="Low complexity" evidence="2">
    <location>
        <begin position="638"/>
        <end position="651"/>
    </location>
</feature>
<feature type="domain" description="ELMO" evidence="5">
    <location>
        <begin position="440"/>
        <end position="572"/>
    </location>
</feature>
<name>H3GVQ2_PHYRM</name>
<dbReference type="FunCoup" id="H3GVQ2">
    <property type="interactions" value="2"/>
</dbReference>
<dbReference type="SUPFAM" id="SSF51735">
    <property type="entry name" value="NAD(P)-binding Rossmann-fold domains"/>
    <property type="match status" value="1"/>
</dbReference>
<sequence length="782" mass="85470">MSKRFDVIVYGATGFTGSLVARYLAAESESALSSPSALKWAVAARSEAKLVQVKEQLKAKLPDVAPELIEAIPVIVADSSDEKSLVQMVQQTKVVVSLVGPYKLYGELLVKACAENGVHYCDLTGEIVWIEDMTAKYAATAARTGAVLVNCCGFESIPSDLTTFLVADRIQKKLNSSTSTVDFYFTDIKGEASGGTLASVFAIMETSTSKQLLASRNPFFLTDEKTIAEKQAAGLVGPNTSSIAVQYDKAMGFWHALFIGGSVNQAVVHRSNYRLHNKYGSKFVYQERMAIGGLFMQLLATFGTLLVSTMLYFSWTRALLKRLARAPGQGPSEESMLQGYFVAEAAGYSEDGKLAVKSKTVGTGDPGYRLTSRLISECAFCLAKDEFGESTNLKGGFYTPASAFGHKLADRLQTKKFMTFELKDVMQRALFRRLVASPERVWTASFRRRHQMPAFVLVSDLWTDAGFSDPNPATDLNPMGELGLQCLLFFVENYRAETAMMRRGRGGYPFAKAAVAIARSLSLIVHLMDSSGNPGPFPVSVALFWQLFEREDGFYQLFALAFLTFEELFCEEVANNPWMRDSNACSMAVVDKLVAAVELKLTAKLKKAPLKLADLQDLCSNGRHIVDKQEECNPAALSASRSSTGSNDSSSVWRQHHTSGRKTMRELGENWGKEAEQDANTSSKGSYRLKPRMPEIERPASDSSQASGVSSNAESPSPLHSQNPACVEAEDSVDEEEDEPDQAASEPTEDLFAGLVTKSFVDSKSCERDAELETPALVARSC</sequence>
<keyword evidence="7" id="KW-1185">Reference proteome</keyword>
<reference evidence="7" key="1">
    <citation type="journal article" date="2006" name="Science">
        <title>Phytophthora genome sequences uncover evolutionary origins and mechanisms of pathogenesis.</title>
        <authorList>
            <person name="Tyler B.M."/>
            <person name="Tripathy S."/>
            <person name="Zhang X."/>
            <person name="Dehal P."/>
            <person name="Jiang R.H."/>
            <person name="Aerts A."/>
            <person name="Arredondo F.D."/>
            <person name="Baxter L."/>
            <person name="Bensasson D."/>
            <person name="Beynon J.L."/>
            <person name="Chapman J."/>
            <person name="Damasceno C.M."/>
            <person name="Dorrance A.E."/>
            <person name="Dou D."/>
            <person name="Dickerman A.W."/>
            <person name="Dubchak I.L."/>
            <person name="Garbelotto M."/>
            <person name="Gijzen M."/>
            <person name="Gordon S.G."/>
            <person name="Govers F."/>
            <person name="Grunwald N.J."/>
            <person name="Huang W."/>
            <person name="Ivors K.L."/>
            <person name="Jones R.W."/>
            <person name="Kamoun S."/>
            <person name="Krampis K."/>
            <person name="Lamour K.H."/>
            <person name="Lee M.K."/>
            <person name="McDonald W.H."/>
            <person name="Medina M."/>
            <person name="Meijer H.J."/>
            <person name="Nordberg E.K."/>
            <person name="Maclean D.J."/>
            <person name="Ospina-Giraldo M.D."/>
            <person name="Morris P.F."/>
            <person name="Phuntumart V."/>
            <person name="Putnam N.H."/>
            <person name="Rash S."/>
            <person name="Rose J.K."/>
            <person name="Sakihama Y."/>
            <person name="Salamov A.A."/>
            <person name="Savidor A."/>
            <person name="Scheuring C.F."/>
            <person name="Smith B.M."/>
            <person name="Sobral B.W."/>
            <person name="Terry A."/>
            <person name="Torto-Alalibo T.A."/>
            <person name="Win J."/>
            <person name="Xu Z."/>
            <person name="Zhang H."/>
            <person name="Grigoriev I.V."/>
            <person name="Rokhsar D.S."/>
            <person name="Boore J.L."/>
        </authorList>
    </citation>
    <scope>NUCLEOTIDE SEQUENCE [LARGE SCALE GENOMIC DNA]</scope>
    <source>
        <strain evidence="7">Pr102</strain>
    </source>
</reference>
<proteinExistence type="inferred from homology"/>
<feature type="domain" description="Saccharopine dehydrogenase NADP binding" evidence="4">
    <location>
        <begin position="7"/>
        <end position="149"/>
    </location>
</feature>
<evidence type="ECO:0000259" key="5">
    <source>
        <dbReference type="Pfam" id="PF04727"/>
    </source>
</evidence>
<dbReference type="Pfam" id="PF04727">
    <property type="entry name" value="ELMO_CED12"/>
    <property type="match status" value="1"/>
</dbReference>
<keyword evidence="3" id="KW-1133">Transmembrane helix</keyword>
<dbReference type="InterPro" id="IPR036291">
    <property type="entry name" value="NAD(P)-bd_dom_sf"/>
</dbReference>
<comment type="similarity">
    <text evidence="1">Belongs to the saccharopine dehydrogenase family.</text>
</comment>
<keyword evidence="3" id="KW-0472">Membrane</keyword>